<organism evidence="2 3">
    <name type="scientific">Tenacibaculum maritimum NCIMB 2154</name>
    <dbReference type="NCBI Taxonomy" id="1349785"/>
    <lineage>
        <taxon>Bacteria</taxon>
        <taxon>Pseudomonadati</taxon>
        <taxon>Bacteroidota</taxon>
        <taxon>Flavobacteriia</taxon>
        <taxon>Flavobacteriales</taxon>
        <taxon>Flavobacteriaceae</taxon>
        <taxon>Tenacibaculum</taxon>
    </lineage>
</organism>
<dbReference type="PROSITE" id="PS51257">
    <property type="entry name" value="PROKAR_LIPOPROTEIN"/>
    <property type="match status" value="1"/>
</dbReference>
<accession>A0A2H1E9L9</accession>
<name>A0A2H1E9L9_9FLAO</name>
<protein>
    <submittedName>
        <fullName evidence="2">Probable lipoprotein</fullName>
    </submittedName>
</protein>
<evidence type="ECO:0000313" key="3">
    <source>
        <dbReference type="Proteomes" id="UP000231564"/>
    </source>
</evidence>
<dbReference type="InterPro" id="IPR056640">
    <property type="entry name" value="DUF7738"/>
</dbReference>
<evidence type="ECO:0000313" key="2">
    <source>
        <dbReference type="EMBL" id="SFZ81579.1"/>
    </source>
</evidence>
<dbReference type="AlphaFoldDB" id="A0A2H1E9L9"/>
<keyword evidence="3" id="KW-1185">Reference proteome</keyword>
<dbReference type="EMBL" id="LT634361">
    <property type="protein sequence ID" value="SFZ81579.1"/>
    <property type="molecule type" value="Genomic_DNA"/>
</dbReference>
<dbReference type="KEGG" id="tmar:MARIT_1184"/>
<keyword evidence="2" id="KW-0449">Lipoprotein</keyword>
<evidence type="ECO:0000259" key="1">
    <source>
        <dbReference type="Pfam" id="PF24880"/>
    </source>
</evidence>
<sequence length="219" mass="25699">MKQYVYLITILFLTSCKTSIKKETKETNSPAYKAFMAQKHRFELNGCKLTYNGKPFRIGMSLKEFKKVFGVTEWVVEEDGKRNQIAPYFIYNKEKGIEVLVEDRKVKGVCIYMINNYLEYPNVYMKEKEAIVLNTFLLHKTDKMHEYVKRAGTSFDAMEITSSGYMLTYPCNNKELVYSLDSPVAYHRKGGGHLYIRGDWKLEDTHTIKSIYIYYKEEA</sequence>
<feature type="domain" description="DUF7738" evidence="1">
    <location>
        <begin position="42"/>
        <end position="115"/>
    </location>
</feature>
<dbReference type="Pfam" id="PF24880">
    <property type="entry name" value="DUF7738"/>
    <property type="match status" value="1"/>
</dbReference>
<proteinExistence type="predicted"/>
<gene>
    <name evidence="2" type="ORF">MARIT_1184</name>
</gene>
<dbReference type="Proteomes" id="UP000231564">
    <property type="component" value="Chromosome MARIT"/>
</dbReference>
<reference evidence="2 3" key="1">
    <citation type="submission" date="2016-11" db="EMBL/GenBank/DDBJ databases">
        <authorList>
            <person name="Jaros S."/>
            <person name="Januszkiewicz K."/>
            <person name="Wedrychowicz H."/>
        </authorList>
    </citation>
    <scope>NUCLEOTIDE SEQUENCE [LARGE SCALE GENOMIC DNA]</scope>
    <source>
        <strain evidence="2">NCIMB 2154T</strain>
    </source>
</reference>